<sequence>MSRTAVSLQQIKGSDMQRIIFGVLSGVCATMVMTAAMRQLYLQLDEDKRYPLHPSEITNEVIGNQGRKKHQTLTVLAHFAFGGLTGALYPVFDRKLNGLQYGSIIWGLSYLGWVPAARILQPATQHPLERNLLMLTVHLIWGAALSSSLRELDKSAASIFTTGPIRDAGGKYPATNR</sequence>
<feature type="transmembrane region" description="Helical" evidence="1">
    <location>
        <begin position="73"/>
        <end position="92"/>
    </location>
</feature>
<evidence type="ECO:0000256" key="1">
    <source>
        <dbReference type="SAM" id="Phobius"/>
    </source>
</evidence>
<reference evidence="2 3" key="1">
    <citation type="submission" date="2023-07" db="EMBL/GenBank/DDBJ databases">
        <title>Comparative genomics of wheat-associated soil bacteria to identify genetic determinants of phenazine resistance.</title>
        <authorList>
            <person name="Mouncey N."/>
        </authorList>
    </citation>
    <scope>NUCLEOTIDE SEQUENCE [LARGE SCALE GENOMIC DNA]</scope>
    <source>
        <strain evidence="2 3">W4I11</strain>
    </source>
</reference>
<protein>
    <submittedName>
        <fullName evidence="2">Membrane protein YagU involved in acid resistance</fullName>
    </submittedName>
</protein>
<name>A0ABU0S3M2_9HYPH</name>
<keyword evidence="3" id="KW-1185">Reference proteome</keyword>
<dbReference type="EMBL" id="JAUSZT010000002">
    <property type="protein sequence ID" value="MDQ0995216.1"/>
    <property type="molecule type" value="Genomic_DNA"/>
</dbReference>
<keyword evidence="1" id="KW-0472">Membrane</keyword>
<organism evidence="2 3">
    <name type="scientific">Phyllobacterium ifriqiyense</name>
    <dbReference type="NCBI Taxonomy" id="314238"/>
    <lineage>
        <taxon>Bacteria</taxon>
        <taxon>Pseudomonadati</taxon>
        <taxon>Pseudomonadota</taxon>
        <taxon>Alphaproteobacteria</taxon>
        <taxon>Hyphomicrobiales</taxon>
        <taxon>Phyllobacteriaceae</taxon>
        <taxon>Phyllobacterium</taxon>
    </lineage>
</organism>
<dbReference type="RefSeq" id="WP_307276138.1">
    <property type="nucleotide sequence ID" value="NZ_JAUSZT010000002.1"/>
</dbReference>
<keyword evidence="1" id="KW-0812">Transmembrane</keyword>
<dbReference type="Proteomes" id="UP001237780">
    <property type="component" value="Unassembled WGS sequence"/>
</dbReference>
<keyword evidence="1" id="KW-1133">Transmembrane helix</keyword>
<accession>A0ABU0S3M2</accession>
<gene>
    <name evidence="2" type="ORF">QFZ34_000393</name>
</gene>
<evidence type="ECO:0000313" key="3">
    <source>
        <dbReference type="Proteomes" id="UP001237780"/>
    </source>
</evidence>
<evidence type="ECO:0000313" key="2">
    <source>
        <dbReference type="EMBL" id="MDQ0995216.1"/>
    </source>
</evidence>
<proteinExistence type="predicted"/>
<feature type="transmembrane region" description="Helical" evidence="1">
    <location>
        <begin position="20"/>
        <end position="41"/>
    </location>
</feature>
<comment type="caution">
    <text evidence="2">The sequence shown here is derived from an EMBL/GenBank/DDBJ whole genome shotgun (WGS) entry which is preliminary data.</text>
</comment>